<dbReference type="RefSeq" id="WP_204808302.1">
    <property type="nucleotide sequence ID" value="NZ_BAAAIY010000001.1"/>
</dbReference>
<keyword evidence="2" id="KW-0472">Membrane</keyword>
<protein>
    <submittedName>
        <fullName evidence="3">DUF6191 domain-containing protein</fullName>
    </submittedName>
</protein>
<name>A0ABW1XBW1_9CELL</name>
<dbReference type="InterPro" id="IPR045684">
    <property type="entry name" value="DUF6191"/>
</dbReference>
<keyword evidence="4" id="KW-1185">Reference proteome</keyword>
<proteinExistence type="predicted"/>
<dbReference type="Proteomes" id="UP001596305">
    <property type="component" value="Unassembled WGS sequence"/>
</dbReference>
<evidence type="ECO:0000256" key="2">
    <source>
        <dbReference type="SAM" id="Phobius"/>
    </source>
</evidence>
<feature type="compositionally biased region" description="Pro residues" evidence="1">
    <location>
        <begin position="109"/>
        <end position="119"/>
    </location>
</feature>
<gene>
    <name evidence="3" type="ORF">ACFP71_15060</name>
</gene>
<evidence type="ECO:0000313" key="3">
    <source>
        <dbReference type="EMBL" id="MFC6426154.1"/>
    </source>
</evidence>
<reference evidence="4" key="1">
    <citation type="journal article" date="2019" name="Int. J. Syst. Evol. Microbiol.">
        <title>The Global Catalogue of Microorganisms (GCM) 10K type strain sequencing project: providing services to taxonomists for standard genome sequencing and annotation.</title>
        <authorList>
            <consortium name="The Broad Institute Genomics Platform"/>
            <consortium name="The Broad Institute Genome Sequencing Center for Infectious Disease"/>
            <person name="Wu L."/>
            <person name="Ma J."/>
        </authorList>
    </citation>
    <scope>NUCLEOTIDE SEQUENCE [LARGE SCALE GENOMIC DNA]</scope>
    <source>
        <strain evidence="4">CCUG 47105</strain>
    </source>
</reference>
<keyword evidence="2" id="KW-1133">Transmembrane helix</keyword>
<dbReference type="Pfam" id="PF19690">
    <property type="entry name" value="DUF6191"/>
    <property type="match status" value="1"/>
</dbReference>
<evidence type="ECO:0000256" key="1">
    <source>
        <dbReference type="SAM" id="MobiDB-lite"/>
    </source>
</evidence>
<accession>A0ABW1XBW1</accession>
<keyword evidence="2" id="KW-0812">Transmembrane</keyword>
<organism evidence="3 4">
    <name type="scientific">Oerskovia paurometabola</name>
    <dbReference type="NCBI Taxonomy" id="162170"/>
    <lineage>
        <taxon>Bacteria</taxon>
        <taxon>Bacillati</taxon>
        <taxon>Actinomycetota</taxon>
        <taxon>Actinomycetes</taxon>
        <taxon>Micrococcales</taxon>
        <taxon>Cellulomonadaceae</taxon>
        <taxon>Oerskovia</taxon>
    </lineage>
</organism>
<evidence type="ECO:0000313" key="4">
    <source>
        <dbReference type="Proteomes" id="UP001596305"/>
    </source>
</evidence>
<feature type="transmembrane region" description="Helical" evidence="2">
    <location>
        <begin position="6"/>
        <end position="25"/>
    </location>
</feature>
<sequence length="131" mass="13874">MPWISSAGGPLLFVVVLVVVAFVAIERMVSGRSRDRQLGDGRGSGESAGVGAFGELVDVFQPSRVHLTEEKERQRLDIAQAPSTAPPIDVDLESGVVVFSADVYEPRPAEPQPAEPQPAEPQVVEGTAAAR</sequence>
<dbReference type="EMBL" id="JBHSTM010000008">
    <property type="protein sequence ID" value="MFC6426154.1"/>
    <property type="molecule type" value="Genomic_DNA"/>
</dbReference>
<feature type="region of interest" description="Disordered" evidence="1">
    <location>
        <begin position="103"/>
        <end position="131"/>
    </location>
</feature>
<comment type="caution">
    <text evidence="3">The sequence shown here is derived from an EMBL/GenBank/DDBJ whole genome shotgun (WGS) entry which is preliminary data.</text>
</comment>